<keyword evidence="2" id="KW-1185">Reference proteome</keyword>
<dbReference type="InterPro" id="IPR011990">
    <property type="entry name" value="TPR-like_helical_dom_sf"/>
</dbReference>
<gene>
    <name evidence="1" type="ORF">L2764_17535</name>
</gene>
<comment type="caution">
    <text evidence="1">The sequence shown here is derived from an EMBL/GenBank/DDBJ whole genome shotgun (WGS) entry which is preliminary data.</text>
</comment>
<evidence type="ECO:0000313" key="2">
    <source>
        <dbReference type="Proteomes" id="UP001203423"/>
    </source>
</evidence>
<dbReference type="SUPFAM" id="SSF81901">
    <property type="entry name" value="HCP-like"/>
    <property type="match status" value="1"/>
</dbReference>
<name>A0ABT0LGD3_9GAMM</name>
<dbReference type="Gene3D" id="1.25.40.10">
    <property type="entry name" value="Tetratricopeptide repeat domain"/>
    <property type="match status" value="1"/>
</dbReference>
<dbReference type="Pfam" id="PF08238">
    <property type="entry name" value="Sel1"/>
    <property type="match status" value="3"/>
</dbReference>
<proteinExistence type="predicted"/>
<sequence length="181" mass="20773">MAVEIYSQERLLYLIRHQQYLQQVKRDNCQLVQDIEARANVLKQPLYQFLWGEMLNYGQCVKRDPKRGIALLRSAANQGCSEAMMKMAEYYQMGQFVIQDKSRAVNYLLPAAASGDLSARLSLVRLLSEGVGSPVDYELAFHWLYNAVFNDEAEKKQALQLLKLLEKRMPPSVVARAKKQT</sequence>
<dbReference type="Proteomes" id="UP001203423">
    <property type="component" value="Unassembled WGS sequence"/>
</dbReference>
<dbReference type="EMBL" id="JAKIKS010000079">
    <property type="protein sequence ID" value="MCL1126231.1"/>
    <property type="molecule type" value="Genomic_DNA"/>
</dbReference>
<dbReference type="PANTHER" id="PTHR43628">
    <property type="entry name" value="ACTIVATOR OF C KINASE PROTEIN 1-RELATED"/>
    <property type="match status" value="1"/>
</dbReference>
<organism evidence="1 2">
    <name type="scientific">Shewanella surugensis</name>
    <dbReference type="NCBI Taxonomy" id="212020"/>
    <lineage>
        <taxon>Bacteria</taxon>
        <taxon>Pseudomonadati</taxon>
        <taxon>Pseudomonadota</taxon>
        <taxon>Gammaproteobacteria</taxon>
        <taxon>Alteromonadales</taxon>
        <taxon>Shewanellaceae</taxon>
        <taxon>Shewanella</taxon>
    </lineage>
</organism>
<reference evidence="1 2" key="1">
    <citation type="submission" date="2022-01" db="EMBL/GenBank/DDBJ databases">
        <title>Whole genome-based taxonomy of the Shewanellaceae.</title>
        <authorList>
            <person name="Martin-Rodriguez A.J."/>
        </authorList>
    </citation>
    <scope>NUCLEOTIDE SEQUENCE [LARGE SCALE GENOMIC DNA]</scope>
    <source>
        <strain evidence="1 2">DSM 17177</strain>
    </source>
</reference>
<evidence type="ECO:0000313" key="1">
    <source>
        <dbReference type="EMBL" id="MCL1126231.1"/>
    </source>
</evidence>
<dbReference type="SMART" id="SM00671">
    <property type="entry name" value="SEL1"/>
    <property type="match status" value="3"/>
</dbReference>
<dbReference type="InterPro" id="IPR006597">
    <property type="entry name" value="Sel1-like"/>
</dbReference>
<accession>A0ABT0LGD3</accession>
<dbReference type="PANTHER" id="PTHR43628:SF1">
    <property type="entry name" value="CHITIN SYNTHASE REGULATORY FACTOR 2-RELATED"/>
    <property type="match status" value="1"/>
</dbReference>
<protein>
    <submittedName>
        <fullName evidence="1">Sel1 repeat family protein</fullName>
    </submittedName>
</protein>
<dbReference type="InterPro" id="IPR052945">
    <property type="entry name" value="Mitotic_Regulator"/>
</dbReference>